<dbReference type="Gene3D" id="2.40.50.1020">
    <property type="entry name" value="LytTr DNA-binding domain"/>
    <property type="match status" value="1"/>
</dbReference>
<dbReference type="EMBL" id="CP046401">
    <property type="protein sequence ID" value="QGY43617.1"/>
    <property type="molecule type" value="Genomic_DNA"/>
</dbReference>
<dbReference type="InterPro" id="IPR007492">
    <property type="entry name" value="LytTR_DNA-bd_dom"/>
</dbReference>
<dbReference type="PROSITE" id="PS50930">
    <property type="entry name" value="HTH_LYTTR"/>
    <property type="match status" value="1"/>
</dbReference>
<dbReference type="PANTHER" id="PTHR37299">
    <property type="entry name" value="TRANSCRIPTIONAL REGULATOR-RELATED"/>
    <property type="match status" value="1"/>
</dbReference>
<dbReference type="InterPro" id="IPR011006">
    <property type="entry name" value="CheY-like_superfamily"/>
</dbReference>
<feature type="domain" description="HTH LytTR-type" evidence="3">
    <location>
        <begin position="150"/>
        <end position="257"/>
    </location>
</feature>
<dbReference type="InterPro" id="IPR046947">
    <property type="entry name" value="LytR-like"/>
</dbReference>
<evidence type="ECO:0000256" key="1">
    <source>
        <dbReference type="PROSITE-ProRule" id="PRU00169"/>
    </source>
</evidence>
<dbReference type="SUPFAM" id="SSF52172">
    <property type="entry name" value="CheY-like"/>
    <property type="match status" value="1"/>
</dbReference>
<protein>
    <submittedName>
        <fullName evidence="4">Response regulator</fullName>
    </submittedName>
</protein>
<evidence type="ECO:0000259" key="3">
    <source>
        <dbReference type="PROSITE" id="PS50930"/>
    </source>
</evidence>
<evidence type="ECO:0000259" key="2">
    <source>
        <dbReference type="PROSITE" id="PS50110"/>
    </source>
</evidence>
<dbReference type="GO" id="GO:0003677">
    <property type="term" value="F:DNA binding"/>
    <property type="evidence" value="ECO:0007669"/>
    <property type="project" value="InterPro"/>
</dbReference>
<dbReference type="SMART" id="SM00850">
    <property type="entry name" value="LytTR"/>
    <property type="match status" value="1"/>
</dbReference>
<name>A0A6I6JTW5_9BACT</name>
<feature type="modified residue" description="4-aspartylphosphate" evidence="1">
    <location>
        <position position="59"/>
    </location>
</feature>
<dbReference type="Pfam" id="PF00072">
    <property type="entry name" value="Response_reg"/>
    <property type="match status" value="1"/>
</dbReference>
<dbReference type="GO" id="GO:0000156">
    <property type="term" value="F:phosphorelay response regulator activity"/>
    <property type="evidence" value="ECO:0007669"/>
    <property type="project" value="InterPro"/>
</dbReference>
<sequence length="259" mass="29650">MENEIKILIVEDEPLAAAQLAALIASLKPGAKILEVCDTVKSAINWIAKNDEPDLAFFDIQLGDGLSFEIFEQVDLNCPVIFVTAYDQYAIQAFKVNSVDYLLKPIEKQELDSALQKYESMLTSKSPNLSPEIIEEIVTSFSRRKFKERFLAKVGSHLRIIEIDDVLYFYSYQKGTFVKLADGKDYLLDYSLEVIEEMVDPSVFFRINRKYFISLQSIQDVIAYSSSRLKLKVQNPVQDDFLVAREKVKAFKKWIEGDS</sequence>
<keyword evidence="5" id="KW-1185">Reference proteome</keyword>
<dbReference type="InterPro" id="IPR001789">
    <property type="entry name" value="Sig_transdc_resp-reg_receiver"/>
</dbReference>
<dbReference type="KEGG" id="mcos:GM418_08065"/>
<dbReference type="PANTHER" id="PTHR37299:SF1">
    <property type="entry name" value="STAGE 0 SPORULATION PROTEIN A HOMOLOG"/>
    <property type="match status" value="1"/>
</dbReference>
<feature type="domain" description="Response regulatory" evidence="2">
    <location>
        <begin position="6"/>
        <end position="119"/>
    </location>
</feature>
<organism evidence="4 5">
    <name type="scientific">Maribellus comscasis</name>
    <dbReference type="NCBI Taxonomy" id="2681766"/>
    <lineage>
        <taxon>Bacteria</taxon>
        <taxon>Pseudomonadati</taxon>
        <taxon>Bacteroidota</taxon>
        <taxon>Bacteroidia</taxon>
        <taxon>Marinilabiliales</taxon>
        <taxon>Prolixibacteraceae</taxon>
        <taxon>Maribellus</taxon>
    </lineage>
</organism>
<gene>
    <name evidence="4" type="ORF">GM418_08065</name>
</gene>
<dbReference type="PROSITE" id="PS50110">
    <property type="entry name" value="RESPONSE_REGULATORY"/>
    <property type="match status" value="1"/>
</dbReference>
<dbReference type="FunFam" id="3.40.50.2300:FF:000361">
    <property type="entry name" value="Two-component system response regulator"/>
    <property type="match status" value="1"/>
</dbReference>
<dbReference type="Proteomes" id="UP000428260">
    <property type="component" value="Chromosome"/>
</dbReference>
<dbReference type="Pfam" id="PF04397">
    <property type="entry name" value="LytTR"/>
    <property type="match status" value="1"/>
</dbReference>
<accession>A0A6I6JTW5</accession>
<proteinExistence type="predicted"/>
<dbReference type="Gene3D" id="3.40.50.2300">
    <property type="match status" value="1"/>
</dbReference>
<dbReference type="AlphaFoldDB" id="A0A6I6JTW5"/>
<keyword evidence="1" id="KW-0597">Phosphoprotein</keyword>
<evidence type="ECO:0000313" key="5">
    <source>
        <dbReference type="Proteomes" id="UP000428260"/>
    </source>
</evidence>
<dbReference type="SMART" id="SM00448">
    <property type="entry name" value="REC"/>
    <property type="match status" value="1"/>
</dbReference>
<evidence type="ECO:0000313" key="4">
    <source>
        <dbReference type="EMBL" id="QGY43617.1"/>
    </source>
</evidence>
<reference evidence="4 5" key="1">
    <citation type="submission" date="2019-11" db="EMBL/GenBank/DDBJ databases">
        <authorList>
            <person name="Zheng R.K."/>
            <person name="Sun C.M."/>
        </authorList>
    </citation>
    <scope>NUCLEOTIDE SEQUENCE [LARGE SCALE GENOMIC DNA]</scope>
    <source>
        <strain evidence="4 5">WC007</strain>
    </source>
</reference>
<dbReference type="RefSeq" id="WP_158864925.1">
    <property type="nucleotide sequence ID" value="NZ_CP046401.1"/>
</dbReference>